<evidence type="ECO:0000256" key="1">
    <source>
        <dbReference type="ARBA" id="ARBA00038376"/>
    </source>
</evidence>
<dbReference type="PROSITE" id="PS51257">
    <property type="entry name" value="PROKAR_LIPOPROTEIN"/>
    <property type="match status" value="1"/>
</dbReference>
<dbReference type="InterPro" id="IPR036291">
    <property type="entry name" value="NAD(P)-bd_dom_sf"/>
</dbReference>
<dbReference type="VEuPathDB" id="FungiDB:BO78DRAFT_21934"/>
<organism evidence="3 4">
    <name type="scientific">Aspergillus sclerotiicarbonarius (strain CBS 121057 / IBT 28362)</name>
    <dbReference type="NCBI Taxonomy" id="1448318"/>
    <lineage>
        <taxon>Eukaryota</taxon>
        <taxon>Fungi</taxon>
        <taxon>Dikarya</taxon>
        <taxon>Ascomycota</taxon>
        <taxon>Pezizomycotina</taxon>
        <taxon>Eurotiomycetes</taxon>
        <taxon>Eurotiomycetidae</taxon>
        <taxon>Eurotiales</taxon>
        <taxon>Aspergillaceae</taxon>
        <taxon>Aspergillus</taxon>
        <taxon>Aspergillus subgen. Circumdati</taxon>
    </lineage>
</organism>
<dbReference type="GO" id="GO:0004074">
    <property type="term" value="F:biliverdin reductase [NAD(P)H] activity"/>
    <property type="evidence" value="ECO:0007669"/>
    <property type="project" value="TreeGrafter"/>
</dbReference>
<dbReference type="STRING" id="1448318.A0A319FLQ1"/>
<evidence type="ECO:0000259" key="2">
    <source>
        <dbReference type="Pfam" id="PF13460"/>
    </source>
</evidence>
<dbReference type="PANTHER" id="PTHR43355">
    <property type="entry name" value="FLAVIN REDUCTASE (NADPH)"/>
    <property type="match status" value="1"/>
</dbReference>
<dbReference type="AlphaFoldDB" id="A0A319FLQ1"/>
<dbReference type="PANTHER" id="PTHR43355:SF2">
    <property type="entry name" value="FLAVIN REDUCTASE (NADPH)"/>
    <property type="match status" value="1"/>
</dbReference>
<proteinExistence type="inferred from homology"/>
<dbReference type="EMBL" id="KZ826325">
    <property type="protein sequence ID" value="PYI09733.1"/>
    <property type="molecule type" value="Genomic_DNA"/>
</dbReference>
<sequence length="254" mass="27655">MAEKQQLTVAFFGATGGCVKACLVLALQAGYHCTALARTPSKLHDLLLKNKVSESTIAEYLTITQGNVADIDAVQQTLNANGRPVDLIISGIGGKPRFERSLKPTLDNPTVCQDATRAILAAAQLSPRKPRLVVISTTGLSNKRDVPVMMMPLYHWLLKVPHEDKKVMEDQIVAEMQKPETERAIDNYLIVRPSLLVDGDGDGLPKLKTGSDTNPAIGYAICRCDVGLWIFENAIRRASESDGPFWGQMVSLTA</sequence>
<dbReference type="InterPro" id="IPR016040">
    <property type="entry name" value="NAD(P)-bd_dom"/>
</dbReference>
<evidence type="ECO:0000313" key="3">
    <source>
        <dbReference type="EMBL" id="PYI09733.1"/>
    </source>
</evidence>
<evidence type="ECO:0000313" key="4">
    <source>
        <dbReference type="Proteomes" id="UP000248423"/>
    </source>
</evidence>
<keyword evidence="4" id="KW-1185">Reference proteome</keyword>
<dbReference type="SUPFAM" id="SSF51735">
    <property type="entry name" value="NAD(P)-binding Rossmann-fold domains"/>
    <property type="match status" value="1"/>
</dbReference>
<reference evidence="3 4" key="1">
    <citation type="submission" date="2018-02" db="EMBL/GenBank/DDBJ databases">
        <title>The genomes of Aspergillus section Nigri reveals drivers in fungal speciation.</title>
        <authorList>
            <consortium name="DOE Joint Genome Institute"/>
            <person name="Vesth T.C."/>
            <person name="Nybo J."/>
            <person name="Theobald S."/>
            <person name="Brandl J."/>
            <person name="Frisvad J.C."/>
            <person name="Nielsen K.F."/>
            <person name="Lyhne E.K."/>
            <person name="Kogle M.E."/>
            <person name="Kuo A."/>
            <person name="Riley R."/>
            <person name="Clum A."/>
            <person name="Nolan M."/>
            <person name="Lipzen A."/>
            <person name="Salamov A."/>
            <person name="Henrissat B."/>
            <person name="Wiebenga A."/>
            <person name="De vries R.P."/>
            <person name="Grigoriev I.V."/>
            <person name="Mortensen U.H."/>
            <person name="Andersen M.R."/>
            <person name="Baker S.E."/>
        </authorList>
    </citation>
    <scope>NUCLEOTIDE SEQUENCE [LARGE SCALE GENOMIC DNA]</scope>
    <source>
        <strain evidence="3 4">CBS 121057</strain>
    </source>
</reference>
<dbReference type="OrthoDB" id="63935at2759"/>
<dbReference type="Proteomes" id="UP000248423">
    <property type="component" value="Unassembled WGS sequence"/>
</dbReference>
<name>A0A319FLQ1_ASPSB</name>
<gene>
    <name evidence="3" type="ORF">BO78DRAFT_21934</name>
</gene>
<dbReference type="GO" id="GO:0042602">
    <property type="term" value="F:riboflavin reductase (NADPH) activity"/>
    <property type="evidence" value="ECO:0007669"/>
    <property type="project" value="TreeGrafter"/>
</dbReference>
<dbReference type="Pfam" id="PF13460">
    <property type="entry name" value="NAD_binding_10"/>
    <property type="match status" value="1"/>
</dbReference>
<accession>A0A319FLQ1</accession>
<comment type="similarity">
    <text evidence="1">Belongs to the avfA family.</text>
</comment>
<dbReference type="Gene3D" id="3.40.50.720">
    <property type="entry name" value="NAD(P)-binding Rossmann-like Domain"/>
    <property type="match status" value="1"/>
</dbReference>
<protein>
    <recommendedName>
        <fullName evidence="2">NAD(P)-binding domain-containing protein</fullName>
    </recommendedName>
</protein>
<feature type="domain" description="NAD(P)-binding" evidence="2">
    <location>
        <begin position="13"/>
        <end position="231"/>
    </location>
</feature>
<dbReference type="InterPro" id="IPR051606">
    <property type="entry name" value="Polyketide_Oxido-like"/>
</dbReference>